<feature type="domain" description="Mur ligase C-terminal" evidence="13">
    <location>
        <begin position="315"/>
        <end position="437"/>
    </location>
</feature>
<evidence type="ECO:0000256" key="4">
    <source>
        <dbReference type="ARBA" id="ARBA00022741"/>
    </source>
</evidence>
<accession>A0A5S3XP55</accession>
<evidence type="ECO:0000256" key="6">
    <source>
        <dbReference type="ARBA" id="ARBA00022960"/>
    </source>
</evidence>
<dbReference type="SUPFAM" id="SSF63418">
    <property type="entry name" value="MurE/MurF N-terminal domain"/>
    <property type="match status" value="1"/>
</dbReference>
<evidence type="ECO:0000313" key="17">
    <source>
        <dbReference type="Proteomes" id="UP000305730"/>
    </source>
</evidence>
<comment type="caution">
    <text evidence="16">The sequence shown here is derived from an EMBL/GenBank/DDBJ whole genome shotgun (WGS) entry which is preliminary data.</text>
</comment>
<dbReference type="AlphaFoldDB" id="A0A5S3XP55"/>
<protein>
    <recommendedName>
        <fullName evidence="10 11">UDP-N-acetylmuramoyl-tripeptide--D-alanyl-D-alanine ligase</fullName>
        <ecNumber evidence="10 11">6.3.2.10</ecNumber>
    </recommendedName>
    <alternativeName>
        <fullName evidence="10">D-alanyl-D-alanine-adding enzyme</fullName>
    </alternativeName>
</protein>
<reference evidence="16" key="3">
    <citation type="submission" date="2019-09" db="EMBL/GenBank/DDBJ databases">
        <title>Co-occurence of chitin degradation, pigmentation and bioactivity in marine Pseudoalteromonas.</title>
        <authorList>
            <person name="Sonnenschein E.C."/>
            <person name="Bech P.K."/>
        </authorList>
    </citation>
    <scope>NUCLEOTIDE SEQUENCE</scope>
    <source>
        <strain evidence="16">S2231</strain>
    </source>
</reference>
<evidence type="ECO:0000256" key="2">
    <source>
        <dbReference type="ARBA" id="ARBA00022598"/>
    </source>
</evidence>
<dbReference type="EMBL" id="PNCK01000016">
    <property type="protein sequence ID" value="TMP45658.1"/>
    <property type="molecule type" value="Genomic_DNA"/>
</dbReference>
<comment type="pathway">
    <text evidence="10 11">Cell wall biogenesis; peptidoglycan biosynthesis.</text>
</comment>
<dbReference type="PANTHER" id="PTHR43024:SF1">
    <property type="entry name" value="UDP-N-ACETYLMURAMOYL-TRIPEPTIDE--D-ALANYL-D-ALANINE LIGASE"/>
    <property type="match status" value="1"/>
</dbReference>
<evidence type="ECO:0000256" key="3">
    <source>
        <dbReference type="ARBA" id="ARBA00022618"/>
    </source>
</evidence>
<dbReference type="PANTHER" id="PTHR43024">
    <property type="entry name" value="UDP-N-ACETYLMURAMOYL-TRIPEPTIDE--D-ALANYL-D-ALANINE LIGASE"/>
    <property type="match status" value="1"/>
</dbReference>
<keyword evidence="4 10" id="KW-0547">Nucleotide-binding</keyword>
<evidence type="ECO:0000259" key="13">
    <source>
        <dbReference type="Pfam" id="PF02875"/>
    </source>
</evidence>
<reference evidence="17 18" key="1">
    <citation type="submission" date="2017-12" db="EMBL/GenBank/DDBJ databases">
        <authorList>
            <person name="Paulsen S."/>
            <person name="Gram L.K."/>
        </authorList>
    </citation>
    <scope>NUCLEOTIDE SEQUENCE [LARGE SCALE GENOMIC DNA]</scope>
    <source>
        <strain evidence="16 18">S2231</strain>
        <strain evidence="15 17">S2233</strain>
    </source>
</reference>
<feature type="domain" description="Mur ligase N-terminal catalytic" evidence="12">
    <location>
        <begin position="26"/>
        <end position="79"/>
    </location>
</feature>
<dbReference type="EC" id="6.3.2.10" evidence="10 11"/>
<evidence type="ECO:0000256" key="11">
    <source>
        <dbReference type="RuleBase" id="RU004136"/>
    </source>
</evidence>
<evidence type="ECO:0000259" key="12">
    <source>
        <dbReference type="Pfam" id="PF01225"/>
    </source>
</evidence>
<dbReference type="Proteomes" id="UP000307706">
    <property type="component" value="Unassembled WGS sequence"/>
</dbReference>
<dbReference type="Pfam" id="PF08245">
    <property type="entry name" value="Mur_ligase_M"/>
    <property type="match status" value="1"/>
</dbReference>
<comment type="function">
    <text evidence="10 11">Involved in cell wall formation. Catalyzes the final step in the synthesis of UDP-N-acetylmuramoyl-pentapeptide, the precursor of murein.</text>
</comment>
<dbReference type="NCBIfam" id="TIGR01143">
    <property type="entry name" value="murF"/>
    <property type="match status" value="1"/>
</dbReference>
<gene>
    <name evidence="10 16" type="primary">murF</name>
    <name evidence="16" type="ORF">CWB96_10760</name>
    <name evidence="15" type="ORF">CWB97_03405</name>
</gene>
<dbReference type="Pfam" id="PF01225">
    <property type="entry name" value="Mur_ligase"/>
    <property type="match status" value="1"/>
</dbReference>
<evidence type="ECO:0000313" key="18">
    <source>
        <dbReference type="Proteomes" id="UP000307706"/>
    </source>
</evidence>
<evidence type="ECO:0000256" key="10">
    <source>
        <dbReference type="HAMAP-Rule" id="MF_02019"/>
    </source>
</evidence>
<dbReference type="GO" id="GO:0071555">
    <property type="term" value="P:cell wall organization"/>
    <property type="evidence" value="ECO:0007669"/>
    <property type="project" value="UniProtKB-KW"/>
</dbReference>
<dbReference type="EMBL" id="PNCL01000050">
    <property type="protein sequence ID" value="TMP59038.1"/>
    <property type="molecule type" value="Genomic_DNA"/>
</dbReference>
<dbReference type="Gene3D" id="3.90.190.20">
    <property type="entry name" value="Mur ligase, C-terminal domain"/>
    <property type="match status" value="1"/>
</dbReference>
<dbReference type="InterPro" id="IPR036615">
    <property type="entry name" value="Mur_ligase_C_dom_sf"/>
</dbReference>
<evidence type="ECO:0000256" key="8">
    <source>
        <dbReference type="ARBA" id="ARBA00023306"/>
    </source>
</evidence>
<dbReference type="InterPro" id="IPR036565">
    <property type="entry name" value="Mur-like_cat_sf"/>
</dbReference>
<comment type="catalytic activity">
    <reaction evidence="10 11">
        <text>D-alanyl-D-alanine + UDP-N-acetyl-alpha-D-muramoyl-L-alanyl-gamma-D-glutamyl-meso-2,6-diaminopimelate + ATP = UDP-N-acetyl-alpha-D-muramoyl-L-alanyl-gamma-D-glutamyl-meso-2,6-diaminopimeloyl-D-alanyl-D-alanine + ADP + phosphate + H(+)</text>
        <dbReference type="Rhea" id="RHEA:28374"/>
        <dbReference type="ChEBI" id="CHEBI:15378"/>
        <dbReference type="ChEBI" id="CHEBI:30616"/>
        <dbReference type="ChEBI" id="CHEBI:43474"/>
        <dbReference type="ChEBI" id="CHEBI:57822"/>
        <dbReference type="ChEBI" id="CHEBI:61386"/>
        <dbReference type="ChEBI" id="CHEBI:83905"/>
        <dbReference type="ChEBI" id="CHEBI:456216"/>
        <dbReference type="EC" id="6.3.2.10"/>
    </reaction>
</comment>
<dbReference type="InterPro" id="IPR005863">
    <property type="entry name" value="UDP-N-AcMur_synth"/>
</dbReference>
<keyword evidence="9 10" id="KW-0961">Cell wall biogenesis/degradation</keyword>
<feature type="domain" description="Mur ligase central" evidence="14">
    <location>
        <begin position="105"/>
        <end position="292"/>
    </location>
</feature>
<evidence type="ECO:0000313" key="15">
    <source>
        <dbReference type="EMBL" id="TMP45658.1"/>
    </source>
</evidence>
<evidence type="ECO:0000256" key="1">
    <source>
        <dbReference type="ARBA" id="ARBA00022490"/>
    </source>
</evidence>
<keyword evidence="6 10" id="KW-0133">Cell shape</keyword>
<dbReference type="Proteomes" id="UP000305730">
    <property type="component" value="Unassembled WGS sequence"/>
</dbReference>
<keyword evidence="8 10" id="KW-0131">Cell cycle</keyword>
<dbReference type="GO" id="GO:0005737">
    <property type="term" value="C:cytoplasm"/>
    <property type="evidence" value="ECO:0007669"/>
    <property type="project" value="UniProtKB-SubCell"/>
</dbReference>
<keyword evidence="5 10" id="KW-0067">ATP-binding</keyword>
<dbReference type="SUPFAM" id="SSF53623">
    <property type="entry name" value="MurD-like peptide ligases, catalytic domain"/>
    <property type="match status" value="1"/>
</dbReference>
<dbReference type="HAMAP" id="MF_02019">
    <property type="entry name" value="MurF"/>
    <property type="match status" value="1"/>
</dbReference>
<dbReference type="Pfam" id="PF02875">
    <property type="entry name" value="Mur_ligase_C"/>
    <property type="match status" value="1"/>
</dbReference>
<keyword evidence="7 10" id="KW-0573">Peptidoglycan synthesis</keyword>
<keyword evidence="17" id="KW-1185">Reference proteome</keyword>
<dbReference type="GO" id="GO:0051301">
    <property type="term" value="P:cell division"/>
    <property type="evidence" value="ECO:0007669"/>
    <property type="project" value="UniProtKB-KW"/>
</dbReference>
<sequence length="463" mass="49850">MIKVDFTWLADVLNTSFNGESRLVGNINTDTRTITTNEVFLALKGPNFDGHKFVQQAQERGAIAAIVESKVDCDIPQFVVEDTRLALGEIGKAIMAQVAPKTIAITGSVGKTTVKEMCAAVLARRGHVLATNGNFNNDIGVPLTLMRLEEHHEYAVIELGANHIGEIAYTAALTQPDVAVVCNVAPAHIEGFGSIEGVGQAKGEIFSGLKASGVAVINSDSEFAGMWQSGLGDKSQVRFSLTEKLDIWVENVVLDHMAYASFELCTENERVSVSLPLPGEHNVMNTLICAALTTQLGASLQDVAEGVSQMNAPKGRVNLIKVHESLTVVDDTYNANVRSVKAAIDLLTKMPGHHIFALGDMGELGEQAREYHEEVGEYARDKGIDELFTLGVLSRYASDVFEQSGQHFSTREHLLEAVKLSLSKQLGHCTVVVKGSRSSRMELLVADLVDSGRETGTDGASVC</sequence>
<evidence type="ECO:0000259" key="14">
    <source>
        <dbReference type="Pfam" id="PF08245"/>
    </source>
</evidence>
<dbReference type="InterPro" id="IPR013221">
    <property type="entry name" value="Mur_ligase_cen"/>
</dbReference>
<evidence type="ECO:0000313" key="16">
    <source>
        <dbReference type="EMBL" id="TMP59038.1"/>
    </source>
</evidence>
<keyword evidence="2 10" id="KW-0436">Ligase</keyword>
<keyword evidence="1 10" id="KW-0963">Cytoplasm</keyword>
<comment type="similarity">
    <text evidence="10">Belongs to the MurCDEF family. MurF subfamily.</text>
</comment>
<dbReference type="GO" id="GO:0005524">
    <property type="term" value="F:ATP binding"/>
    <property type="evidence" value="ECO:0007669"/>
    <property type="project" value="UniProtKB-UniRule"/>
</dbReference>
<dbReference type="GO" id="GO:0009252">
    <property type="term" value="P:peptidoglycan biosynthetic process"/>
    <property type="evidence" value="ECO:0007669"/>
    <property type="project" value="UniProtKB-UniRule"/>
</dbReference>
<dbReference type="InterPro" id="IPR051046">
    <property type="entry name" value="MurCDEF_CellWall_CoF430Synth"/>
</dbReference>
<comment type="subcellular location">
    <subcellularLocation>
        <location evidence="10 11">Cytoplasm</location>
    </subcellularLocation>
</comment>
<dbReference type="InterPro" id="IPR004101">
    <property type="entry name" value="Mur_ligase_C"/>
</dbReference>
<dbReference type="Gene3D" id="3.40.1390.10">
    <property type="entry name" value="MurE/MurF, N-terminal domain"/>
    <property type="match status" value="1"/>
</dbReference>
<organism evidence="16 18">
    <name type="scientific">Pseudoalteromonas citrea</name>
    <dbReference type="NCBI Taxonomy" id="43655"/>
    <lineage>
        <taxon>Bacteria</taxon>
        <taxon>Pseudomonadati</taxon>
        <taxon>Pseudomonadota</taxon>
        <taxon>Gammaproteobacteria</taxon>
        <taxon>Alteromonadales</taxon>
        <taxon>Pseudoalteromonadaceae</taxon>
        <taxon>Pseudoalteromonas</taxon>
    </lineage>
</organism>
<dbReference type="SUPFAM" id="SSF53244">
    <property type="entry name" value="MurD-like peptide ligases, peptide-binding domain"/>
    <property type="match status" value="1"/>
</dbReference>
<dbReference type="UniPathway" id="UPA00219"/>
<dbReference type="Gene3D" id="3.40.1190.10">
    <property type="entry name" value="Mur-like, catalytic domain"/>
    <property type="match status" value="1"/>
</dbReference>
<feature type="binding site" evidence="10">
    <location>
        <begin position="107"/>
        <end position="113"/>
    </location>
    <ligand>
        <name>ATP</name>
        <dbReference type="ChEBI" id="CHEBI:30616"/>
    </ligand>
</feature>
<keyword evidence="3 10" id="KW-0132">Cell division</keyword>
<dbReference type="OrthoDB" id="9801978at2"/>
<evidence type="ECO:0000256" key="7">
    <source>
        <dbReference type="ARBA" id="ARBA00022984"/>
    </source>
</evidence>
<evidence type="ECO:0000256" key="5">
    <source>
        <dbReference type="ARBA" id="ARBA00022840"/>
    </source>
</evidence>
<dbReference type="RefSeq" id="WP_138595012.1">
    <property type="nucleotide sequence ID" value="NZ_PNCK01000016.1"/>
</dbReference>
<dbReference type="GO" id="GO:0008360">
    <property type="term" value="P:regulation of cell shape"/>
    <property type="evidence" value="ECO:0007669"/>
    <property type="project" value="UniProtKB-KW"/>
</dbReference>
<reference evidence="17 18" key="2">
    <citation type="submission" date="2019-06" db="EMBL/GenBank/DDBJ databases">
        <title>Co-occurence of chitin degradation, pigmentation and bioactivity in marine Pseudoalteromonas.</title>
        <authorList>
            <person name="Sonnenschein E.C."/>
            <person name="Bech P.K."/>
        </authorList>
    </citation>
    <scope>NUCLEOTIDE SEQUENCE [LARGE SCALE GENOMIC DNA]</scope>
    <source>
        <strain evidence="18">S2231</strain>
        <strain evidence="15 17">S2233</strain>
    </source>
</reference>
<name>A0A5S3XP55_9GAMM</name>
<evidence type="ECO:0000256" key="9">
    <source>
        <dbReference type="ARBA" id="ARBA00023316"/>
    </source>
</evidence>
<proteinExistence type="inferred from homology"/>
<dbReference type="InterPro" id="IPR000713">
    <property type="entry name" value="Mur_ligase_N"/>
</dbReference>
<dbReference type="InterPro" id="IPR035911">
    <property type="entry name" value="MurE/MurF_N"/>
</dbReference>
<dbReference type="GO" id="GO:0047480">
    <property type="term" value="F:UDP-N-acetylmuramoyl-tripeptide-D-alanyl-D-alanine ligase activity"/>
    <property type="evidence" value="ECO:0007669"/>
    <property type="project" value="UniProtKB-UniRule"/>
</dbReference>